<evidence type="ECO:0000256" key="1">
    <source>
        <dbReference type="SAM" id="MobiDB-lite"/>
    </source>
</evidence>
<dbReference type="AlphaFoldDB" id="A0A7Z8Y6V3"/>
<proteinExistence type="predicted"/>
<gene>
    <name evidence="2" type="ORF">BREV_BREV_00527</name>
</gene>
<dbReference type="Proteomes" id="UP000289220">
    <property type="component" value="Unassembled WGS sequence"/>
</dbReference>
<organism evidence="2 3">
    <name type="scientific">Brevundimonas mediterranea</name>
    <dbReference type="NCBI Taxonomy" id="74329"/>
    <lineage>
        <taxon>Bacteria</taxon>
        <taxon>Pseudomonadati</taxon>
        <taxon>Pseudomonadota</taxon>
        <taxon>Alphaproteobacteria</taxon>
        <taxon>Caulobacterales</taxon>
        <taxon>Caulobacteraceae</taxon>
        <taxon>Brevundimonas</taxon>
    </lineage>
</organism>
<feature type="compositionally biased region" description="Polar residues" evidence="1">
    <location>
        <begin position="51"/>
        <end position="62"/>
    </location>
</feature>
<dbReference type="EMBL" id="UXHF01000006">
    <property type="protein sequence ID" value="VDC51458.1"/>
    <property type="molecule type" value="Genomic_DNA"/>
</dbReference>
<feature type="region of interest" description="Disordered" evidence="1">
    <location>
        <begin position="1"/>
        <end position="95"/>
    </location>
</feature>
<dbReference type="RefSeq" id="WP_154725489.1">
    <property type="nucleotide sequence ID" value="NZ_UXHF01000006.1"/>
</dbReference>
<reference evidence="2 3" key="1">
    <citation type="submission" date="2018-11" db="EMBL/GenBank/DDBJ databases">
        <authorList>
            <person name="Peiro R."/>
            <person name="Begona"/>
            <person name="Cbmso G."/>
            <person name="Lopez M."/>
            <person name="Gonzalez S."/>
            <person name="Sacristan E."/>
            <person name="Castillo E."/>
        </authorList>
    </citation>
    <scope>NUCLEOTIDE SEQUENCE [LARGE SCALE GENOMIC DNA]</scope>
    <source>
        <strain evidence="2">Brev_genome</strain>
    </source>
</reference>
<evidence type="ECO:0000313" key="3">
    <source>
        <dbReference type="Proteomes" id="UP000289220"/>
    </source>
</evidence>
<comment type="caution">
    <text evidence="2">The sequence shown here is derived from an EMBL/GenBank/DDBJ whole genome shotgun (WGS) entry which is preliminary data.</text>
</comment>
<name>A0A7Z8Y6V3_9CAUL</name>
<keyword evidence="3" id="KW-1185">Reference proteome</keyword>
<accession>A0A7Z8Y6V3</accession>
<evidence type="ECO:0000313" key="2">
    <source>
        <dbReference type="EMBL" id="VDC51458.1"/>
    </source>
</evidence>
<protein>
    <submittedName>
        <fullName evidence="2">Uncharacterized protein</fullName>
    </submittedName>
</protein>
<sequence>MTDRNREQQAEDALPQGVARGRSLNTPPEELRLRAGGIGPGGQIGPDPLTQRLQEGPSSSRQPEGDLPQGPLSADPRTPVPTTAKDEDVDDLDQS</sequence>